<dbReference type="AlphaFoldDB" id="A0A7S3GG52"/>
<dbReference type="PANTHER" id="PTHR45973">
    <property type="entry name" value="PROTEIN PHOSPHATASE 1 REGULATORY SUBUNIT SDS22-RELATED"/>
    <property type="match status" value="1"/>
</dbReference>
<sequence length="380" mass="43885">MTEMTAALLKQVCKTLKLYSTPELNDKIYLHYKGFSRIGEAISAYTGLRALWLEGNGIDTIENLDCLKELRCLYLQQNLIEDIEGLEENTELDTINLSNNQIAKVSGLSHLKKLSTLHLTHNKLTTAKDIEHLAECNSVTVVDLGNNRLDDPEIVEVFERMGNLRVLNLMGNPVVRKIENYRRTLISRLPSLTYLDDRPVFEEDRRAIEAWARGGMEAEREERRKIFEEKEEKQRRNLEWFREMREEARRKREAGELPTGTFREDLTEGEKEAEAPTVSGEIDREEEEKILEEDNTEEVPELEEVPDEERRALAHATNVFGSVEDQAEKIMELPEDEKEEEEEEQTSYIGQQSTRPTVEFDASTEGQVEVNSHTDLDELD</sequence>
<dbReference type="SMART" id="SM00365">
    <property type="entry name" value="LRR_SD22"/>
    <property type="match status" value="4"/>
</dbReference>
<feature type="compositionally biased region" description="Basic and acidic residues" evidence="6">
    <location>
        <begin position="262"/>
        <end position="274"/>
    </location>
</feature>
<dbReference type="Gene3D" id="3.80.10.10">
    <property type="entry name" value="Ribonuclease Inhibitor"/>
    <property type="match status" value="2"/>
</dbReference>
<dbReference type="EMBL" id="HBIB01042074">
    <property type="protein sequence ID" value="CAE0265239.1"/>
    <property type="molecule type" value="Transcribed_RNA"/>
</dbReference>
<gene>
    <name evidence="7" type="ORF">PBIL07802_LOCUS27575</name>
</gene>
<dbReference type="SUPFAM" id="SSF52075">
    <property type="entry name" value="Outer arm dynein light chain 1"/>
    <property type="match status" value="1"/>
</dbReference>
<evidence type="ECO:0000256" key="1">
    <source>
        <dbReference type="ARBA" id="ARBA00004138"/>
    </source>
</evidence>
<feature type="compositionally biased region" description="Polar residues" evidence="6">
    <location>
        <begin position="346"/>
        <end position="356"/>
    </location>
</feature>
<organism evidence="7">
    <name type="scientific">Palpitomonas bilix</name>
    <dbReference type="NCBI Taxonomy" id="652834"/>
    <lineage>
        <taxon>Eukaryota</taxon>
        <taxon>Eukaryota incertae sedis</taxon>
    </lineage>
</organism>
<dbReference type="PROSITE" id="PS51450">
    <property type="entry name" value="LRR"/>
    <property type="match status" value="4"/>
</dbReference>
<dbReference type="InterPro" id="IPR050576">
    <property type="entry name" value="Cilia_flagella_integrity"/>
</dbReference>
<proteinExistence type="predicted"/>
<name>A0A7S3GG52_9EUKA</name>
<dbReference type="InterPro" id="IPR001611">
    <property type="entry name" value="Leu-rich_rpt"/>
</dbReference>
<dbReference type="InterPro" id="IPR032675">
    <property type="entry name" value="LRR_dom_sf"/>
</dbReference>
<evidence type="ECO:0000313" key="7">
    <source>
        <dbReference type="EMBL" id="CAE0265239.1"/>
    </source>
</evidence>
<dbReference type="Pfam" id="PF12799">
    <property type="entry name" value="LRR_4"/>
    <property type="match status" value="1"/>
</dbReference>
<feature type="compositionally biased region" description="Acidic residues" evidence="6">
    <location>
        <begin position="333"/>
        <end position="345"/>
    </location>
</feature>
<evidence type="ECO:0000256" key="3">
    <source>
        <dbReference type="ARBA" id="ARBA00022737"/>
    </source>
</evidence>
<keyword evidence="5" id="KW-0966">Cell projection</keyword>
<evidence type="ECO:0000256" key="5">
    <source>
        <dbReference type="ARBA" id="ARBA00023273"/>
    </source>
</evidence>
<accession>A0A7S3GG52</accession>
<protein>
    <recommendedName>
        <fullName evidence="8">Dynein assembly factor 1, axonemal homolog</fullName>
    </recommendedName>
</protein>
<keyword evidence="2" id="KW-0433">Leucine-rich repeat</keyword>
<evidence type="ECO:0000256" key="6">
    <source>
        <dbReference type="SAM" id="MobiDB-lite"/>
    </source>
</evidence>
<evidence type="ECO:0008006" key="8">
    <source>
        <dbReference type="Google" id="ProtNLM"/>
    </source>
</evidence>
<dbReference type="Pfam" id="PF14580">
    <property type="entry name" value="LRR_9"/>
    <property type="match status" value="1"/>
</dbReference>
<dbReference type="PANTHER" id="PTHR45973:SF9">
    <property type="entry name" value="LEUCINE-RICH REPEAT-CONTAINING PROTEIN 46"/>
    <property type="match status" value="1"/>
</dbReference>
<keyword evidence="4" id="KW-0969">Cilium</keyword>
<comment type="subcellular location">
    <subcellularLocation>
        <location evidence="1">Cell projection</location>
        <location evidence="1">Cilium</location>
    </subcellularLocation>
</comment>
<evidence type="ECO:0000256" key="2">
    <source>
        <dbReference type="ARBA" id="ARBA00022614"/>
    </source>
</evidence>
<evidence type="ECO:0000256" key="4">
    <source>
        <dbReference type="ARBA" id="ARBA00023069"/>
    </source>
</evidence>
<feature type="compositionally biased region" description="Acidic residues" evidence="6">
    <location>
        <begin position="283"/>
        <end position="307"/>
    </location>
</feature>
<reference evidence="7" key="1">
    <citation type="submission" date="2021-01" db="EMBL/GenBank/DDBJ databases">
        <authorList>
            <person name="Corre E."/>
            <person name="Pelletier E."/>
            <person name="Niang G."/>
            <person name="Scheremetjew M."/>
            <person name="Finn R."/>
            <person name="Kale V."/>
            <person name="Holt S."/>
            <person name="Cochrane G."/>
            <person name="Meng A."/>
            <person name="Brown T."/>
            <person name="Cohen L."/>
        </authorList>
    </citation>
    <scope>NUCLEOTIDE SEQUENCE</scope>
    <source>
        <strain evidence="7">NIES-2562</strain>
    </source>
</reference>
<feature type="region of interest" description="Disordered" evidence="6">
    <location>
        <begin position="331"/>
        <end position="380"/>
    </location>
</feature>
<keyword evidence="3" id="KW-0677">Repeat</keyword>
<feature type="region of interest" description="Disordered" evidence="6">
    <location>
        <begin position="249"/>
        <end position="307"/>
    </location>
</feature>
<dbReference type="InterPro" id="IPR025875">
    <property type="entry name" value="Leu-rich_rpt_4"/>
</dbReference>